<dbReference type="InterPro" id="IPR002035">
    <property type="entry name" value="VWF_A"/>
</dbReference>
<feature type="signal peptide" evidence="1">
    <location>
        <begin position="1"/>
        <end position="20"/>
    </location>
</feature>
<accession>A0ABW1LID6</accession>
<dbReference type="Gene3D" id="3.40.50.410">
    <property type="entry name" value="von Willebrand factor, type A domain"/>
    <property type="match status" value="1"/>
</dbReference>
<protein>
    <submittedName>
        <fullName evidence="3">Substrate-binding domain-containing protein</fullName>
    </submittedName>
</protein>
<keyword evidence="4" id="KW-1185">Reference proteome</keyword>
<dbReference type="EMBL" id="JBHSRJ010000004">
    <property type="protein sequence ID" value="MFC6042918.1"/>
    <property type="molecule type" value="Genomic_DNA"/>
</dbReference>
<dbReference type="SUPFAM" id="SSF53300">
    <property type="entry name" value="vWA-like"/>
    <property type="match status" value="1"/>
</dbReference>
<keyword evidence="1" id="KW-0732">Signal</keyword>
<evidence type="ECO:0000256" key="1">
    <source>
        <dbReference type="SAM" id="SignalP"/>
    </source>
</evidence>
<proteinExistence type="predicted"/>
<feature type="chain" id="PRO_5046360671" evidence="1">
    <location>
        <begin position="21"/>
        <end position="524"/>
    </location>
</feature>
<dbReference type="Pfam" id="PF13531">
    <property type="entry name" value="SBP_bac_11"/>
    <property type="match status" value="1"/>
</dbReference>
<organism evidence="3 4">
    <name type="scientific">Nocardioides hankookensis</name>
    <dbReference type="NCBI Taxonomy" id="443157"/>
    <lineage>
        <taxon>Bacteria</taxon>
        <taxon>Bacillati</taxon>
        <taxon>Actinomycetota</taxon>
        <taxon>Actinomycetes</taxon>
        <taxon>Propionibacteriales</taxon>
        <taxon>Nocardioidaceae</taxon>
        <taxon>Nocardioides</taxon>
    </lineage>
</organism>
<gene>
    <name evidence="3" type="ORF">ACFPYL_07525</name>
</gene>
<dbReference type="RefSeq" id="WP_379152502.1">
    <property type="nucleotide sequence ID" value="NZ_JBHSRJ010000004.1"/>
</dbReference>
<evidence type="ECO:0000313" key="4">
    <source>
        <dbReference type="Proteomes" id="UP001596135"/>
    </source>
</evidence>
<reference evidence="4" key="1">
    <citation type="journal article" date="2019" name="Int. J. Syst. Evol. Microbiol.">
        <title>The Global Catalogue of Microorganisms (GCM) 10K type strain sequencing project: providing services to taxonomists for standard genome sequencing and annotation.</title>
        <authorList>
            <consortium name="The Broad Institute Genomics Platform"/>
            <consortium name="The Broad Institute Genome Sequencing Center for Infectious Disease"/>
            <person name="Wu L."/>
            <person name="Ma J."/>
        </authorList>
    </citation>
    <scope>NUCLEOTIDE SEQUENCE [LARGE SCALE GENOMIC DNA]</scope>
    <source>
        <strain evidence="4">CCUG 54522</strain>
    </source>
</reference>
<dbReference type="SMART" id="SM00327">
    <property type="entry name" value="VWA"/>
    <property type="match status" value="1"/>
</dbReference>
<feature type="domain" description="VWFA" evidence="2">
    <location>
        <begin position="325"/>
        <end position="521"/>
    </location>
</feature>
<comment type="caution">
    <text evidence="3">The sequence shown here is derived from an EMBL/GenBank/DDBJ whole genome shotgun (WGS) entry which is preliminary data.</text>
</comment>
<dbReference type="InterPro" id="IPR036465">
    <property type="entry name" value="vWFA_dom_sf"/>
</dbReference>
<sequence length="524" mass="54917">MRTAVKVVTGGLALAAVAAAGVLVVRGTPDASADADTGCTHNVHRTVQVAPAMAEVTQQAATALRAECTQLKVVPASSAQVARSFQFGKNVPDLWIAESNTWQSQLFYQDVKLRIVGPALASSPVVLAGDAGSPTPESWRAAFDADSVDLRDPLSDGVGALAMLALRSEMAATGASDAQVRETLVPLAQRYGEQQDGRADAASLRGLIDGLGAGRLMPVTEQELVHEGFAAGLHARVPAKGAPLLQFPLYAPTTADADTLAAARALTQWFGSDAGAKALAAAGFRPPEGTPVDDGVGQVPSLPLPVPFAAAADLHLWQVMSQPSSVLAVFDASGSMDFMAGDQSRMQLAVGVAKTALDVFPDRARIGLWVFSIDQGGPGQDWRELEPMRRLDAVVDGVTQRDQLDGRAEEMLTLTNGGTGLYDTTLAAYQQALRDYDPTYSNSVILMTDGANDDPGSISLDRLVHELEKAHSPKRPVRIIGIGISDDADYAALKRIAKATGGEAYSADTPEDILGVFAQAIASR</sequence>
<dbReference type="Proteomes" id="UP001596135">
    <property type="component" value="Unassembled WGS sequence"/>
</dbReference>
<dbReference type="SUPFAM" id="SSF53850">
    <property type="entry name" value="Periplasmic binding protein-like II"/>
    <property type="match status" value="1"/>
</dbReference>
<evidence type="ECO:0000259" key="2">
    <source>
        <dbReference type="PROSITE" id="PS50234"/>
    </source>
</evidence>
<name>A0ABW1LID6_9ACTN</name>
<dbReference type="Pfam" id="PF00092">
    <property type="entry name" value="VWA"/>
    <property type="match status" value="1"/>
</dbReference>
<evidence type="ECO:0000313" key="3">
    <source>
        <dbReference type="EMBL" id="MFC6042918.1"/>
    </source>
</evidence>
<dbReference type="PROSITE" id="PS50234">
    <property type="entry name" value="VWFA"/>
    <property type="match status" value="1"/>
</dbReference>